<dbReference type="SUPFAM" id="SSF53850">
    <property type="entry name" value="Periplasmic binding protein-like II"/>
    <property type="match status" value="1"/>
</dbReference>
<comment type="caution">
    <text evidence="2">The sequence shown here is derived from an EMBL/GenBank/DDBJ whole genome shotgun (WGS) entry which is preliminary data.</text>
</comment>
<dbReference type="CDD" id="cd13608">
    <property type="entry name" value="PBP2_OpuCC_like"/>
    <property type="match status" value="1"/>
</dbReference>
<evidence type="ECO:0000259" key="1">
    <source>
        <dbReference type="Pfam" id="PF04069"/>
    </source>
</evidence>
<dbReference type="Gene3D" id="3.40.190.120">
    <property type="entry name" value="Osmoprotection protein (prox), domain 2"/>
    <property type="match status" value="1"/>
</dbReference>
<dbReference type="Pfam" id="PF04069">
    <property type="entry name" value="OpuAC"/>
    <property type="match status" value="1"/>
</dbReference>
<gene>
    <name evidence="2" type="ORF">ABID49_002770</name>
</gene>
<dbReference type="EMBL" id="JBEPLW010000036">
    <property type="protein sequence ID" value="MET3576838.1"/>
    <property type="molecule type" value="Genomic_DNA"/>
</dbReference>
<dbReference type="RefSeq" id="WP_376837212.1">
    <property type="nucleotide sequence ID" value="NZ_JBEPLW010000036.1"/>
</dbReference>
<evidence type="ECO:0000313" key="3">
    <source>
        <dbReference type="Proteomes" id="UP001549099"/>
    </source>
</evidence>
<dbReference type="InterPro" id="IPR007210">
    <property type="entry name" value="ABC_Gly_betaine_transp_sub-bd"/>
</dbReference>
<protein>
    <submittedName>
        <fullName evidence="2">Osmoprotectant transport system substrate-binding protein</fullName>
    </submittedName>
</protein>
<proteinExistence type="predicted"/>
<reference evidence="2 3" key="1">
    <citation type="submission" date="2024-06" db="EMBL/GenBank/DDBJ databases">
        <title>Genomic Encyclopedia of Type Strains, Phase IV (KMG-IV): sequencing the most valuable type-strain genomes for metagenomic binning, comparative biology and taxonomic classification.</title>
        <authorList>
            <person name="Goeker M."/>
        </authorList>
    </citation>
    <scope>NUCLEOTIDE SEQUENCE [LARGE SCALE GENOMIC DNA]</scope>
    <source>
        <strain evidence="2 3">DSM 26128</strain>
    </source>
</reference>
<dbReference type="Proteomes" id="UP001549099">
    <property type="component" value="Unassembled WGS sequence"/>
</dbReference>
<feature type="domain" description="ABC-type glycine betaine transport system substrate-binding" evidence="1">
    <location>
        <begin position="43"/>
        <end position="308"/>
    </location>
</feature>
<accession>A0ABV2GEW3</accession>
<keyword evidence="3" id="KW-1185">Reference proteome</keyword>
<name>A0ABV2GEW3_9BACL</name>
<evidence type="ECO:0000313" key="2">
    <source>
        <dbReference type="EMBL" id="MET3576838.1"/>
    </source>
</evidence>
<sequence length="315" mass="35381">MMKPQHASGRRKLARPILMMIVAAVLLLPGCSLPGLGGGADNTVKISTLTHTETQVLGHMLRHLIEHETDLKVEMIENLGTSIIQHQALTSGQVDITAARYTGTDMASILDTEPMKDPDEAMAFVKKEFDERFDQIWYDSYGFQNTYAFTVTDKLAKEKGLETVSDVGKIADELTLGVDNNWLNRQGDGYPGFVETYGFEFGEALPMSIGLVYQAVRSGKMDVVLAYSTDGRLKAFNLKTLEDDKHFFPPYETSPVTRKDVIKKHPELDPLLKRLAGKIDAETMTQLNYEADVNKREPSLVAKEFLEKHNYFREE</sequence>
<organism evidence="2 3">
    <name type="scientific">Bhargavaea ullalensis</name>
    <dbReference type="NCBI Taxonomy" id="1265685"/>
    <lineage>
        <taxon>Bacteria</taxon>
        <taxon>Bacillati</taxon>
        <taxon>Bacillota</taxon>
        <taxon>Bacilli</taxon>
        <taxon>Bacillales</taxon>
        <taxon>Caryophanaceae</taxon>
        <taxon>Bhargavaea</taxon>
    </lineage>
</organism>
<dbReference type="Gene3D" id="3.40.190.10">
    <property type="entry name" value="Periplasmic binding protein-like II"/>
    <property type="match status" value="1"/>
</dbReference>